<name>A0A1X7RI93_ZYMT9</name>
<sequence length="118" mass="13049">MTLMNMGWCSCYRRKTTEQSPASTATPTRSPTSSISDIMQMAKLSLLLSVVMTAFAERHVHCTPSDRSDPDPNAKNGICYVLDTHERLTYLCNQKCTGTAAHPAKCEPIYNTAYATCH</sequence>
<proteinExistence type="predicted"/>
<dbReference type="AlphaFoldDB" id="A0A1X7RI93"/>
<evidence type="ECO:0000313" key="2">
    <source>
        <dbReference type="Proteomes" id="UP000215127"/>
    </source>
</evidence>
<organism evidence="1 2">
    <name type="scientific">Zymoseptoria tritici (strain ST99CH_3D7)</name>
    <dbReference type="NCBI Taxonomy" id="1276538"/>
    <lineage>
        <taxon>Eukaryota</taxon>
        <taxon>Fungi</taxon>
        <taxon>Dikarya</taxon>
        <taxon>Ascomycota</taxon>
        <taxon>Pezizomycotina</taxon>
        <taxon>Dothideomycetes</taxon>
        <taxon>Dothideomycetidae</taxon>
        <taxon>Mycosphaerellales</taxon>
        <taxon>Mycosphaerellaceae</taxon>
        <taxon>Zymoseptoria</taxon>
    </lineage>
</organism>
<gene>
    <name evidence="1" type="ORF">ZT3D7_G2291</name>
</gene>
<reference evidence="1 2" key="1">
    <citation type="submission" date="2016-06" db="EMBL/GenBank/DDBJ databases">
        <authorList>
            <person name="Kjaerup R.B."/>
            <person name="Dalgaard T.S."/>
            <person name="Juul-Madsen H.R."/>
        </authorList>
    </citation>
    <scope>NUCLEOTIDE SEQUENCE [LARGE SCALE GENOMIC DNA]</scope>
</reference>
<accession>A0A1X7RI93</accession>
<protein>
    <submittedName>
        <fullName evidence="1">Uncharacterized protein</fullName>
    </submittedName>
</protein>
<keyword evidence="2" id="KW-1185">Reference proteome</keyword>
<dbReference type="Proteomes" id="UP000215127">
    <property type="component" value="Chromosome 2"/>
</dbReference>
<evidence type="ECO:0000313" key="1">
    <source>
        <dbReference type="EMBL" id="SMQ47144.1"/>
    </source>
</evidence>
<dbReference type="EMBL" id="LT853693">
    <property type="protein sequence ID" value="SMQ47144.1"/>
    <property type="molecule type" value="Genomic_DNA"/>
</dbReference>